<name>A0A4R8PNX6_9PEZI</name>
<dbReference type="Proteomes" id="UP000295083">
    <property type="component" value="Unassembled WGS sequence"/>
</dbReference>
<protein>
    <submittedName>
        <fullName evidence="1">Uncharacterized protein</fullName>
    </submittedName>
</protein>
<dbReference type="AlphaFoldDB" id="A0A4R8PNX6"/>
<keyword evidence="2" id="KW-1185">Reference proteome</keyword>
<reference evidence="1 2" key="1">
    <citation type="submission" date="2018-11" db="EMBL/GenBank/DDBJ databases">
        <title>Genome sequence and assembly of Colletotrichum spinosum.</title>
        <authorList>
            <person name="Gan P."/>
            <person name="Shirasu K."/>
        </authorList>
    </citation>
    <scope>NUCLEOTIDE SEQUENCE [LARGE SCALE GENOMIC DNA]</scope>
    <source>
        <strain evidence="1 2">CBS 515.97</strain>
    </source>
</reference>
<accession>A0A4R8PNX6</accession>
<organism evidence="1 2">
    <name type="scientific">Colletotrichum spinosum</name>
    <dbReference type="NCBI Taxonomy" id="1347390"/>
    <lineage>
        <taxon>Eukaryota</taxon>
        <taxon>Fungi</taxon>
        <taxon>Dikarya</taxon>
        <taxon>Ascomycota</taxon>
        <taxon>Pezizomycotina</taxon>
        <taxon>Sordariomycetes</taxon>
        <taxon>Hypocreomycetidae</taxon>
        <taxon>Glomerellales</taxon>
        <taxon>Glomerellaceae</taxon>
        <taxon>Colletotrichum</taxon>
        <taxon>Colletotrichum orbiculare species complex</taxon>
    </lineage>
</organism>
<evidence type="ECO:0000313" key="1">
    <source>
        <dbReference type="EMBL" id="TDZ27207.1"/>
    </source>
</evidence>
<gene>
    <name evidence="1" type="ORF">C8035_v012011</name>
</gene>
<comment type="caution">
    <text evidence="1">The sequence shown here is derived from an EMBL/GenBank/DDBJ whole genome shotgun (WGS) entry which is preliminary data.</text>
</comment>
<evidence type="ECO:0000313" key="2">
    <source>
        <dbReference type="Proteomes" id="UP000295083"/>
    </source>
</evidence>
<sequence>MTTVPVFTIPLPSLAALAKQVLTFAPGAGATDLKTYPNNPPRMRYRGPQTDPAIKILYDDNATFATYLVPAGFSTTHPERIRLGTLLPIRAPSPRAPPRSSRALFLPAAGALVSEPTYPLRLDAVFLHGSDLLRFGPHGAHARASTTRRTIDVSGPAGKVLKNRKKGGKTTDFGDAFIHPKFRDEPQRAERVGNKVHVESGRFLLEQGKPSDVEYDISEVTA</sequence>
<dbReference type="EMBL" id="QAPG01005164">
    <property type="protein sequence ID" value="TDZ27207.1"/>
    <property type="molecule type" value="Genomic_DNA"/>
</dbReference>
<proteinExistence type="predicted"/>